<evidence type="ECO:0000313" key="3">
    <source>
        <dbReference type="EMBL" id="MFC6632737.1"/>
    </source>
</evidence>
<name>A0ABW1YMB9_9GAMM</name>
<evidence type="ECO:0000313" key="4">
    <source>
        <dbReference type="Proteomes" id="UP001596425"/>
    </source>
</evidence>
<dbReference type="NCBIfam" id="TIGR03647">
    <property type="entry name" value="Na_symport_sm"/>
    <property type="match status" value="1"/>
</dbReference>
<gene>
    <name evidence="3" type="ORF">ACFQBM_05570</name>
</gene>
<proteinExistence type="predicted"/>
<feature type="transmembrane region" description="Helical" evidence="1">
    <location>
        <begin position="21"/>
        <end position="40"/>
    </location>
</feature>
<keyword evidence="1" id="KW-0812">Transmembrane</keyword>
<feature type="domain" description="Sodium symporter small subunit" evidence="2">
    <location>
        <begin position="10"/>
        <end position="86"/>
    </location>
</feature>
<dbReference type="Proteomes" id="UP001596425">
    <property type="component" value="Unassembled WGS sequence"/>
</dbReference>
<dbReference type="Pfam" id="PF13937">
    <property type="entry name" value="DUF4212"/>
    <property type="match status" value="1"/>
</dbReference>
<evidence type="ECO:0000259" key="2">
    <source>
        <dbReference type="Pfam" id="PF13937"/>
    </source>
</evidence>
<keyword evidence="1" id="KW-0472">Membrane</keyword>
<sequence>MSFESEQHADDYWKENLRLMFILLAIWFAVSFGCGILLVDELNSIRLGGFKLGFWFAQQGSIYVFLALIVVYVFQMNKLDRKYNVHEDRDKAEAPSQPLAEKYGQ</sequence>
<evidence type="ECO:0000256" key="1">
    <source>
        <dbReference type="SAM" id="Phobius"/>
    </source>
</evidence>
<organism evidence="3 4">
    <name type="scientific">Microbulbifer taiwanensis</name>
    <dbReference type="NCBI Taxonomy" id="986746"/>
    <lineage>
        <taxon>Bacteria</taxon>
        <taxon>Pseudomonadati</taxon>
        <taxon>Pseudomonadota</taxon>
        <taxon>Gammaproteobacteria</taxon>
        <taxon>Cellvibrionales</taxon>
        <taxon>Microbulbiferaceae</taxon>
        <taxon>Microbulbifer</taxon>
    </lineage>
</organism>
<reference evidence="4" key="1">
    <citation type="journal article" date="2019" name="Int. J. Syst. Evol. Microbiol.">
        <title>The Global Catalogue of Microorganisms (GCM) 10K type strain sequencing project: providing services to taxonomists for standard genome sequencing and annotation.</title>
        <authorList>
            <consortium name="The Broad Institute Genomics Platform"/>
            <consortium name="The Broad Institute Genome Sequencing Center for Infectious Disease"/>
            <person name="Wu L."/>
            <person name="Ma J."/>
        </authorList>
    </citation>
    <scope>NUCLEOTIDE SEQUENCE [LARGE SCALE GENOMIC DNA]</scope>
    <source>
        <strain evidence="4">CGMCC 1.13718</strain>
    </source>
</reference>
<dbReference type="EMBL" id="JBHSVR010000001">
    <property type="protein sequence ID" value="MFC6632737.1"/>
    <property type="molecule type" value="Genomic_DNA"/>
</dbReference>
<keyword evidence="1" id="KW-1133">Transmembrane helix</keyword>
<protein>
    <submittedName>
        <fullName evidence="3">DUF4212 domain-containing protein</fullName>
    </submittedName>
</protein>
<dbReference type="InterPro" id="IPR019886">
    <property type="entry name" value="Na_symporter_ssu"/>
</dbReference>
<accession>A0ABW1YMB9</accession>
<feature type="transmembrane region" description="Helical" evidence="1">
    <location>
        <begin position="52"/>
        <end position="74"/>
    </location>
</feature>
<dbReference type="RefSeq" id="WP_193191928.1">
    <property type="nucleotide sequence ID" value="NZ_JACZFR010000025.1"/>
</dbReference>
<keyword evidence="4" id="KW-1185">Reference proteome</keyword>
<comment type="caution">
    <text evidence="3">The sequence shown here is derived from an EMBL/GenBank/DDBJ whole genome shotgun (WGS) entry which is preliminary data.</text>
</comment>